<feature type="region of interest" description="Disordered" evidence="1">
    <location>
        <begin position="367"/>
        <end position="398"/>
    </location>
</feature>
<feature type="compositionally biased region" description="Low complexity" evidence="1">
    <location>
        <begin position="333"/>
        <end position="343"/>
    </location>
</feature>
<dbReference type="AlphaFoldDB" id="A0AAX4JNJ8"/>
<feature type="compositionally biased region" description="Polar residues" evidence="1">
    <location>
        <begin position="372"/>
        <end position="398"/>
    </location>
</feature>
<feature type="compositionally biased region" description="Low complexity" evidence="1">
    <location>
        <begin position="251"/>
        <end position="261"/>
    </location>
</feature>
<feature type="compositionally biased region" description="Polar residues" evidence="1">
    <location>
        <begin position="31"/>
        <end position="52"/>
    </location>
</feature>
<sequence length="547" mass="55561">MTQIPIGAQLSPVDLPPPPPNADPREPSPTLTPRQRGSRTPQRSRSPLTSRDVSPVRPLGTGRLHSGELGSSPPPTGPTLYHPIPRSTSGTGGAGGGTPSSAVPVPIHSHHLSSRPSSPSSIHSSGSAIFERDIEFPPVSSLSLNPNPTHQQQQHTLNHKSSRLSHLSHGSTLDHTVPAVLDDAVEALTASNNIDENGLSRGFEGLEIEAPAPSITSAGTGTGMARQSSSSLPGMPPSRKVSLGPGGVGSSSGPISSGAAIHSRSPSPISVTSGTSSIASPATSPPILGQFNTQQAAGVTGGQISPTSGEHGLSATVPRPAMPQRISTGPQVPGGWAFGGAPAANASSAASQTAPVQNTIPESAVIAEERASSPSSDGSNNAFQALTPSSLPSHISPNKNNKHRISYLSYNDLLLSVPTKVTSLEDITSGNLSPDHLPGTISPSMSTRSPVMTPHNPISPNLGGSGILGDNSPNPAAILSGGSRSNSISTPPVVGAGPGKTLQPKSSFDGHRPTSLGGLGLGEGEWERQGLGKGLEQRLEEVAQNQN</sequence>
<feature type="compositionally biased region" description="Polar residues" evidence="1">
    <location>
        <begin position="290"/>
        <end position="308"/>
    </location>
</feature>
<evidence type="ECO:0000313" key="2">
    <source>
        <dbReference type="EMBL" id="WWC86115.1"/>
    </source>
</evidence>
<evidence type="ECO:0000256" key="1">
    <source>
        <dbReference type="SAM" id="MobiDB-lite"/>
    </source>
</evidence>
<dbReference type="EMBL" id="CP144098">
    <property type="protein sequence ID" value="WWC86115.1"/>
    <property type="molecule type" value="Genomic_DNA"/>
</dbReference>
<dbReference type="RefSeq" id="XP_066072878.1">
    <property type="nucleotide sequence ID" value="XM_066216781.1"/>
</dbReference>
<proteinExistence type="predicted"/>
<feature type="compositionally biased region" description="Polar residues" evidence="1">
    <location>
        <begin position="441"/>
        <end position="450"/>
    </location>
</feature>
<feature type="compositionally biased region" description="Low complexity" evidence="1">
    <location>
        <begin position="137"/>
        <end position="148"/>
    </location>
</feature>
<protein>
    <submittedName>
        <fullName evidence="2">Uncharacterized protein</fullName>
    </submittedName>
</protein>
<feature type="region of interest" description="Disordered" evidence="1">
    <location>
        <begin position="428"/>
        <end position="533"/>
    </location>
</feature>
<feature type="compositionally biased region" description="Low complexity" evidence="1">
    <location>
        <begin position="114"/>
        <end position="129"/>
    </location>
</feature>
<feature type="compositionally biased region" description="Polar residues" evidence="1">
    <location>
        <begin position="214"/>
        <end position="232"/>
    </location>
</feature>
<reference evidence="2 3" key="1">
    <citation type="submission" date="2024-01" db="EMBL/GenBank/DDBJ databases">
        <title>Comparative genomics of Cryptococcus and Kwoniella reveals pathogenesis evolution and contrasting modes of karyotype evolution via chromosome fusion or intercentromeric recombination.</title>
        <authorList>
            <person name="Coelho M.A."/>
            <person name="David-Palma M."/>
            <person name="Shea T."/>
            <person name="Bowers K."/>
            <person name="McGinley-Smith S."/>
            <person name="Mohammad A.W."/>
            <person name="Gnirke A."/>
            <person name="Yurkov A.M."/>
            <person name="Nowrousian M."/>
            <person name="Sun S."/>
            <person name="Cuomo C.A."/>
            <person name="Heitman J."/>
        </authorList>
    </citation>
    <scope>NUCLEOTIDE SEQUENCE [LARGE SCALE GENOMIC DNA]</scope>
    <source>
        <strain evidence="2 3">CBS 6074</strain>
    </source>
</reference>
<keyword evidence="3" id="KW-1185">Reference proteome</keyword>
<evidence type="ECO:0000313" key="3">
    <source>
        <dbReference type="Proteomes" id="UP001355207"/>
    </source>
</evidence>
<accession>A0AAX4JNJ8</accession>
<feature type="compositionally biased region" description="Low complexity" evidence="1">
    <location>
        <begin position="272"/>
        <end position="287"/>
    </location>
</feature>
<dbReference type="GeneID" id="91091658"/>
<gene>
    <name evidence="2" type="ORF">L201_000986</name>
</gene>
<dbReference type="Proteomes" id="UP001355207">
    <property type="component" value="Chromosome 1"/>
</dbReference>
<feature type="region of interest" description="Disordered" evidence="1">
    <location>
        <begin position="1"/>
        <end position="170"/>
    </location>
</feature>
<organism evidence="2 3">
    <name type="scientific">Kwoniella dendrophila CBS 6074</name>
    <dbReference type="NCBI Taxonomy" id="1295534"/>
    <lineage>
        <taxon>Eukaryota</taxon>
        <taxon>Fungi</taxon>
        <taxon>Dikarya</taxon>
        <taxon>Basidiomycota</taxon>
        <taxon>Agaricomycotina</taxon>
        <taxon>Tremellomycetes</taxon>
        <taxon>Tremellales</taxon>
        <taxon>Cryptococcaceae</taxon>
        <taxon>Kwoniella</taxon>
    </lineage>
</organism>
<name>A0AAX4JNJ8_9TREE</name>
<feature type="region of interest" description="Disordered" evidence="1">
    <location>
        <begin position="213"/>
        <end position="343"/>
    </location>
</feature>